<keyword evidence="3" id="KW-0067">ATP-binding</keyword>
<evidence type="ECO:0000313" key="4">
    <source>
        <dbReference type="Proteomes" id="UP001170717"/>
    </source>
</evidence>
<dbReference type="Pfam" id="PF13589">
    <property type="entry name" value="HATPase_c_3"/>
    <property type="match status" value="1"/>
</dbReference>
<accession>A0AAW7Z7J8</accession>
<feature type="domain" description="Histidine kinase/HSP90-like ATPase" evidence="1">
    <location>
        <begin position="903"/>
        <end position="987"/>
    </location>
</feature>
<sequence>MAQMNVSARAVDMLGRQQIAGIPTAIHELFKNAHDAYATHAEIDYFQDQNLVTLRDDGIGMTEEDFNKKWLTIGTSSKFGINRKSDYIPEGMSERKLMGEKGIGRLAIASIGRQVLVLSRAEREDGMHDMVVALIHWSQFEIPEIGISEIAIPTRTFPEGKLPSSQDIQSMANELVGHLKSLGDAIPPLYFDLIEEDIKLFSFSPDVLFKNLQKKSQSTWEEGRSEGEPDSPLPILNALGRGTHFIIMPCDETLALDVRSNDKGTTELQKILVGFSNTLSSNQTEVLKTKFRLHQGNAKPSELIEKGFFSKKDARDGDHFIQGEFDEFGQFKGNVSVYKGEPQKHIINWNESYGSKTRCGPFKIKFTYIQGEPSESFVPSDAYLEIKKKVEKYGGLYLYKDGIRVLPYGKPEFDFLRFEERRTKRASDNFFSYRLMFGVIEIDHDINSRLIEKAGREGLIENIAYQEFKEILINFFVQLAKDFFRDNSINDRFAVIKNEFKEVAKAEKDALEKRKKQVAYKKELFNREVHEFFERLSDGLYLSEIEAINSFVISELNKSSNSWDDKKKYDFISSLRFTVSSKWKDFDKLIKVTKPNIGLSKAAKKDWESYLKNRVKLGEDVIEPTKQEVNALITEYISSNGLTFSARDRVNEIVEEEKKSLNKIISNYRSELKSDISKIDLIVKEKARAKSNEYTSALADVMTVINSTAIESYSPEESMALISNWEKKLEEINNQTESYFTKLRDTVELVLNDIEEDGKSSIDILAALENENEQVKESLNQYYEFAQLGMSLGIIQHEFSSTSRNVRNSIRSLKPWAEKNPKLGGLYKNISHSFEHLDSYLKMFTPLNRRLYRSKIDLSGKEIDSYLRDIFDERLKRHNIKLLSTQEFIVKTTRVFPSSFLPVFINVVDNAIYWLNTQDESENLEKLIKLDVENGLLLISNNGPAISLIDRDRIFEFTFSRKSDGRGMGLFISKESLNHEGFDIKLASGDADASPCFIIREKNTEQE</sequence>
<evidence type="ECO:0000259" key="2">
    <source>
        <dbReference type="Pfam" id="PF19191"/>
    </source>
</evidence>
<gene>
    <name evidence="3" type="ORF">Q4527_19755</name>
</gene>
<protein>
    <submittedName>
        <fullName evidence="3">ATP-binding protein</fullName>
    </submittedName>
</protein>
<feature type="domain" description="Dimerisation and histidine phosphotransfer (DHp)" evidence="2">
    <location>
        <begin position="787"/>
        <end position="853"/>
    </location>
</feature>
<reference evidence="3" key="1">
    <citation type="submission" date="2023-07" db="EMBL/GenBank/DDBJ databases">
        <title>Genome content predicts the carbon catabolic preferences of heterotrophic bacteria.</title>
        <authorList>
            <person name="Gralka M."/>
        </authorList>
    </citation>
    <scope>NUCLEOTIDE SEQUENCE</scope>
    <source>
        <strain evidence="3">F2M12</strain>
    </source>
</reference>
<dbReference type="SUPFAM" id="SSF55874">
    <property type="entry name" value="ATPase domain of HSP90 chaperone/DNA topoisomerase II/histidine kinase"/>
    <property type="match status" value="2"/>
</dbReference>
<name>A0AAW7Z7J8_9ALTE</name>
<dbReference type="RefSeq" id="WP_303539062.1">
    <property type="nucleotide sequence ID" value="NZ_JAUOQI010000024.1"/>
</dbReference>
<dbReference type="EMBL" id="JAUOQI010000024">
    <property type="protein sequence ID" value="MDO6579642.1"/>
    <property type="molecule type" value="Genomic_DNA"/>
</dbReference>
<dbReference type="InterPro" id="IPR036890">
    <property type="entry name" value="HATPase_C_sf"/>
</dbReference>
<evidence type="ECO:0000313" key="3">
    <source>
        <dbReference type="EMBL" id="MDO6579642.1"/>
    </source>
</evidence>
<keyword evidence="3" id="KW-0547">Nucleotide-binding</keyword>
<dbReference type="Proteomes" id="UP001170717">
    <property type="component" value="Unassembled WGS sequence"/>
</dbReference>
<evidence type="ECO:0000259" key="1">
    <source>
        <dbReference type="Pfam" id="PF02518"/>
    </source>
</evidence>
<proteinExistence type="predicted"/>
<dbReference type="GO" id="GO:0005524">
    <property type="term" value="F:ATP binding"/>
    <property type="evidence" value="ECO:0007669"/>
    <property type="project" value="UniProtKB-KW"/>
</dbReference>
<dbReference type="InterPro" id="IPR043836">
    <property type="entry name" value="DHp"/>
</dbReference>
<dbReference type="AlphaFoldDB" id="A0AAW7Z7J8"/>
<dbReference type="Gene3D" id="3.30.565.10">
    <property type="entry name" value="Histidine kinase-like ATPase, C-terminal domain"/>
    <property type="match status" value="2"/>
</dbReference>
<organism evidence="3 4">
    <name type="scientific">Alteromonas stellipolaris</name>
    <dbReference type="NCBI Taxonomy" id="233316"/>
    <lineage>
        <taxon>Bacteria</taxon>
        <taxon>Pseudomonadati</taxon>
        <taxon>Pseudomonadota</taxon>
        <taxon>Gammaproteobacteria</taxon>
        <taxon>Alteromonadales</taxon>
        <taxon>Alteromonadaceae</taxon>
        <taxon>Alteromonas/Salinimonas group</taxon>
        <taxon>Alteromonas</taxon>
    </lineage>
</organism>
<dbReference type="Pfam" id="PF19191">
    <property type="entry name" value="HEF_HK"/>
    <property type="match status" value="1"/>
</dbReference>
<comment type="caution">
    <text evidence="3">The sequence shown here is derived from an EMBL/GenBank/DDBJ whole genome shotgun (WGS) entry which is preliminary data.</text>
</comment>
<dbReference type="InterPro" id="IPR003594">
    <property type="entry name" value="HATPase_dom"/>
</dbReference>
<dbReference type="Pfam" id="PF02518">
    <property type="entry name" value="HATPase_c"/>
    <property type="match status" value="1"/>
</dbReference>